<dbReference type="AlphaFoldDB" id="E1Z4T4"/>
<keyword evidence="3" id="KW-1185">Reference proteome</keyword>
<gene>
    <name evidence="2" type="ORF">CHLNCDRAFT_137906</name>
</gene>
<dbReference type="Gene3D" id="2.60.40.150">
    <property type="entry name" value="C2 domain"/>
    <property type="match status" value="1"/>
</dbReference>
<dbReference type="Proteomes" id="UP000008141">
    <property type="component" value="Unassembled WGS sequence"/>
</dbReference>
<dbReference type="InterPro" id="IPR035892">
    <property type="entry name" value="C2_domain_sf"/>
</dbReference>
<evidence type="ECO:0000259" key="1">
    <source>
        <dbReference type="PROSITE" id="PS50004"/>
    </source>
</evidence>
<dbReference type="eggNOG" id="ENOG502S261">
    <property type="taxonomic scope" value="Eukaryota"/>
</dbReference>
<dbReference type="STRING" id="554065.E1Z4T4"/>
<dbReference type="PROSITE" id="PS50004">
    <property type="entry name" value="C2"/>
    <property type="match status" value="1"/>
</dbReference>
<dbReference type="CDD" id="cd00030">
    <property type="entry name" value="C2"/>
    <property type="match status" value="1"/>
</dbReference>
<dbReference type="SMART" id="SM00239">
    <property type="entry name" value="C2"/>
    <property type="match status" value="1"/>
</dbReference>
<dbReference type="Pfam" id="PF00168">
    <property type="entry name" value="C2"/>
    <property type="match status" value="1"/>
</dbReference>
<protein>
    <recommendedName>
        <fullName evidence="1">C2 domain-containing protein</fullName>
    </recommendedName>
</protein>
<dbReference type="SUPFAM" id="SSF49562">
    <property type="entry name" value="C2 domain (Calcium/lipid-binding domain, CaLB)"/>
    <property type="match status" value="1"/>
</dbReference>
<dbReference type="InterPro" id="IPR000008">
    <property type="entry name" value="C2_dom"/>
</dbReference>
<dbReference type="PANTHER" id="PTHR47800:SF5">
    <property type="entry name" value="FER-1-LIKE PROTEIN 6"/>
    <property type="match status" value="1"/>
</dbReference>
<dbReference type="InParanoid" id="E1Z4T4"/>
<evidence type="ECO:0000313" key="3">
    <source>
        <dbReference type="Proteomes" id="UP000008141"/>
    </source>
</evidence>
<organism evidence="3">
    <name type="scientific">Chlorella variabilis</name>
    <name type="common">Green alga</name>
    <dbReference type="NCBI Taxonomy" id="554065"/>
    <lineage>
        <taxon>Eukaryota</taxon>
        <taxon>Viridiplantae</taxon>
        <taxon>Chlorophyta</taxon>
        <taxon>core chlorophytes</taxon>
        <taxon>Trebouxiophyceae</taxon>
        <taxon>Chlorellales</taxon>
        <taxon>Chlorellaceae</taxon>
        <taxon>Chlorella clade</taxon>
        <taxon>Chlorella</taxon>
    </lineage>
</organism>
<sequence>MEESTSRASLVNLASFELGLSREGSGASSAAAEVLAAPEHGFDVLVRVIQCTNLPGHDWWNGRSDPYVIIRTTTPGEGGELQYKTRTVFRDLNPRYDEFFEMGNVPEASCLSVEVWDKDLLTQDDVMGRASWVFVPQQWVQQGQQKSLAGKVPLQLQLHHPRKPGKFKGQIQLEVRYRPSMFPGTPRLLGPVRFTQCFSPNAGFLMMRWNDDQTMAFCVWKLFLCHIEEVFEGVSHEWNRKHDKAARIYKNPVMLQGVRSQHAALYSTHLGRARCGVLCSAVEFFAAFNFGKRAGQRRYYTYSLMPDSLRCSETGAGFFVDFSSKHAMHANAAEEVLYAGEFCIVPDAAAEGGHRLVVDNNSGTFAPKAEHLPLMQHLFEANFPGMSVETVAAGDPRLEEYHRQCPSRLSPAAAAAAAAAAATETGAAEGTAEDSVGAEAAKLEKLALEQNGADSAP</sequence>
<dbReference type="RefSeq" id="XP_005851506.1">
    <property type="nucleotide sequence ID" value="XM_005851444.1"/>
</dbReference>
<proteinExistence type="predicted"/>
<dbReference type="KEGG" id="cvr:CHLNCDRAFT_137906"/>
<reference evidence="2 3" key="1">
    <citation type="journal article" date="2010" name="Plant Cell">
        <title>The Chlorella variabilis NC64A genome reveals adaptation to photosymbiosis, coevolution with viruses, and cryptic sex.</title>
        <authorList>
            <person name="Blanc G."/>
            <person name="Duncan G."/>
            <person name="Agarkova I."/>
            <person name="Borodovsky M."/>
            <person name="Gurnon J."/>
            <person name="Kuo A."/>
            <person name="Lindquist E."/>
            <person name="Lucas S."/>
            <person name="Pangilinan J."/>
            <person name="Polle J."/>
            <person name="Salamov A."/>
            <person name="Terry A."/>
            <person name="Yamada T."/>
            <person name="Dunigan D.D."/>
            <person name="Grigoriev I.V."/>
            <person name="Claverie J.M."/>
            <person name="Van Etten J.L."/>
        </authorList>
    </citation>
    <scope>NUCLEOTIDE SEQUENCE [LARGE SCALE GENOMIC DNA]</scope>
    <source>
        <strain evidence="2 3">NC64A</strain>
    </source>
</reference>
<dbReference type="GO" id="GO:0010628">
    <property type="term" value="P:positive regulation of gene expression"/>
    <property type="evidence" value="ECO:0007669"/>
    <property type="project" value="TreeGrafter"/>
</dbReference>
<accession>E1Z4T4</accession>
<dbReference type="EMBL" id="GL433836">
    <property type="protein sequence ID" value="EFN59404.1"/>
    <property type="molecule type" value="Genomic_DNA"/>
</dbReference>
<dbReference type="GeneID" id="17358735"/>
<evidence type="ECO:0000313" key="2">
    <source>
        <dbReference type="EMBL" id="EFN59404.1"/>
    </source>
</evidence>
<name>E1Z4T4_CHLVA</name>
<dbReference type="PANTHER" id="PTHR47800">
    <property type="entry name" value="C2 DOMAIN-CONTAINING PROTEIN"/>
    <property type="match status" value="1"/>
</dbReference>
<dbReference type="OrthoDB" id="73919at2759"/>
<feature type="domain" description="C2" evidence="1">
    <location>
        <begin position="24"/>
        <end position="150"/>
    </location>
</feature>